<dbReference type="Proteomes" id="UP000176700">
    <property type="component" value="Unassembled WGS sequence"/>
</dbReference>
<gene>
    <name evidence="2" type="ORF">A2W41_03020</name>
</gene>
<reference evidence="2 3" key="1">
    <citation type="journal article" date="2016" name="Nat. Commun.">
        <title>Thousands of microbial genomes shed light on interconnected biogeochemical processes in an aquifer system.</title>
        <authorList>
            <person name="Anantharaman K."/>
            <person name="Brown C.T."/>
            <person name="Hug L.A."/>
            <person name="Sharon I."/>
            <person name="Castelle C.J."/>
            <person name="Probst A.J."/>
            <person name="Thomas B.C."/>
            <person name="Singh A."/>
            <person name="Wilkins M.J."/>
            <person name="Karaoz U."/>
            <person name="Brodie E.L."/>
            <person name="Williams K.H."/>
            <person name="Hubbard S.S."/>
            <person name="Banfield J.F."/>
        </authorList>
    </citation>
    <scope>NUCLEOTIDE SEQUENCE [LARGE SCALE GENOMIC DNA]</scope>
</reference>
<evidence type="ECO:0000313" key="2">
    <source>
        <dbReference type="EMBL" id="OGZ42690.1"/>
    </source>
</evidence>
<dbReference type="GO" id="GO:0005506">
    <property type="term" value="F:iron ion binding"/>
    <property type="evidence" value="ECO:0007669"/>
    <property type="project" value="InterPro"/>
</dbReference>
<dbReference type="GO" id="GO:0051536">
    <property type="term" value="F:iron-sulfur cluster binding"/>
    <property type="evidence" value="ECO:0007669"/>
    <property type="project" value="InterPro"/>
</dbReference>
<sequence length="75" mass="8406">MIEEKLKKVIDEEVKPMVAMHAGVIDFVSFKDGVVHLRLSGACKGCSLSQITLKEGIEEMLKQRFDSVERVEAVE</sequence>
<dbReference type="GO" id="GO:0016226">
    <property type="term" value="P:iron-sulfur cluster assembly"/>
    <property type="evidence" value="ECO:0007669"/>
    <property type="project" value="InterPro"/>
</dbReference>
<dbReference type="InterPro" id="IPR001075">
    <property type="entry name" value="NIF_FeS_clus_asmbl_NifU_C"/>
</dbReference>
<dbReference type="PANTHER" id="PTHR11178:SF51">
    <property type="entry name" value="FE_S BIOGENESIS PROTEIN NFUA"/>
    <property type="match status" value="1"/>
</dbReference>
<organism evidence="2 3">
    <name type="scientific">Candidatus Ryanbacteria bacterium RIFCSPHIGHO2_01_45_13</name>
    <dbReference type="NCBI Taxonomy" id="1802112"/>
    <lineage>
        <taxon>Bacteria</taxon>
        <taxon>Candidatus Ryaniibacteriota</taxon>
    </lineage>
</organism>
<dbReference type="InterPro" id="IPR034904">
    <property type="entry name" value="FSCA_dom_sf"/>
</dbReference>
<comment type="caution">
    <text evidence="2">The sequence shown here is derived from an EMBL/GenBank/DDBJ whole genome shotgun (WGS) entry which is preliminary data.</text>
</comment>
<accession>A0A1G2FYJ9</accession>
<name>A0A1G2FYJ9_9BACT</name>
<dbReference type="Pfam" id="PF01106">
    <property type="entry name" value="NifU"/>
    <property type="match status" value="1"/>
</dbReference>
<dbReference type="Gene3D" id="3.30.300.130">
    <property type="entry name" value="Fe-S cluster assembly (FSCA)"/>
    <property type="match status" value="1"/>
</dbReference>
<dbReference type="PANTHER" id="PTHR11178">
    <property type="entry name" value="IRON-SULFUR CLUSTER SCAFFOLD PROTEIN NFU-RELATED"/>
    <property type="match status" value="1"/>
</dbReference>
<proteinExistence type="predicted"/>
<dbReference type="AlphaFoldDB" id="A0A1G2FYJ9"/>
<dbReference type="SUPFAM" id="SSF117916">
    <property type="entry name" value="Fe-S cluster assembly (FSCA) domain-like"/>
    <property type="match status" value="1"/>
</dbReference>
<dbReference type="EMBL" id="MHNI01000014">
    <property type="protein sequence ID" value="OGZ42690.1"/>
    <property type="molecule type" value="Genomic_DNA"/>
</dbReference>
<evidence type="ECO:0000259" key="1">
    <source>
        <dbReference type="Pfam" id="PF01106"/>
    </source>
</evidence>
<evidence type="ECO:0000313" key="3">
    <source>
        <dbReference type="Proteomes" id="UP000176700"/>
    </source>
</evidence>
<protein>
    <recommendedName>
        <fullName evidence="1">NIF system FeS cluster assembly NifU C-terminal domain-containing protein</fullName>
    </recommendedName>
</protein>
<feature type="domain" description="NIF system FeS cluster assembly NifU C-terminal" evidence="1">
    <location>
        <begin position="7"/>
        <end position="72"/>
    </location>
</feature>